<protein>
    <submittedName>
        <fullName evidence="2">Uncharacterized protein</fullName>
    </submittedName>
</protein>
<comment type="caution">
    <text evidence="2">The sequence shown here is derived from an EMBL/GenBank/DDBJ whole genome shotgun (WGS) entry which is preliminary data.</text>
</comment>
<sequence length="81" mass="9348">MPGIFERLSCLSCARLDKEKRKGNPPFSRLEEAKRSLQRLGSRRASLRRKAKGDSSSLSNRKKTQINRSQIDRKLRLLGHK</sequence>
<evidence type="ECO:0000313" key="2">
    <source>
        <dbReference type="EMBL" id="KAK3100495.1"/>
    </source>
</evidence>
<organism evidence="2 3">
    <name type="scientific">Pinctada imbricata</name>
    <name type="common">Atlantic pearl-oyster</name>
    <name type="synonym">Pinctada martensii</name>
    <dbReference type="NCBI Taxonomy" id="66713"/>
    <lineage>
        <taxon>Eukaryota</taxon>
        <taxon>Metazoa</taxon>
        <taxon>Spiralia</taxon>
        <taxon>Lophotrochozoa</taxon>
        <taxon>Mollusca</taxon>
        <taxon>Bivalvia</taxon>
        <taxon>Autobranchia</taxon>
        <taxon>Pteriomorphia</taxon>
        <taxon>Pterioida</taxon>
        <taxon>Pterioidea</taxon>
        <taxon>Pteriidae</taxon>
        <taxon>Pinctada</taxon>
    </lineage>
</organism>
<gene>
    <name evidence="2" type="ORF">FSP39_020967</name>
</gene>
<dbReference type="AlphaFoldDB" id="A0AA88YNK2"/>
<evidence type="ECO:0000313" key="3">
    <source>
        <dbReference type="Proteomes" id="UP001186944"/>
    </source>
</evidence>
<reference evidence="2" key="1">
    <citation type="submission" date="2019-08" db="EMBL/GenBank/DDBJ databases">
        <title>The improved chromosome-level genome for the pearl oyster Pinctada fucata martensii using PacBio sequencing and Hi-C.</title>
        <authorList>
            <person name="Zheng Z."/>
        </authorList>
    </citation>
    <scope>NUCLEOTIDE SEQUENCE</scope>
    <source>
        <strain evidence="2">ZZ-2019</strain>
        <tissue evidence="2">Adductor muscle</tissue>
    </source>
</reference>
<dbReference type="Proteomes" id="UP001186944">
    <property type="component" value="Unassembled WGS sequence"/>
</dbReference>
<keyword evidence="3" id="KW-1185">Reference proteome</keyword>
<evidence type="ECO:0000256" key="1">
    <source>
        <dbReference type="SAM" id="MobiDB-lite"/>
    </source>
</evidence>
<name>A0AA88YNK2_PINIB</name>
<proteinExistence type="predicted"/>
<dbReference type="EMBL" id="VSWD01000006">
    <property type="protein sequence ID" value="KAK3100495.1"/>
    <property type="molecule type" value="Genomic_DNA"/>
</dbReference>
<feature type="region of interest" description="Disordered" evidence="1">
    <location>
        <begin position="19"/>
        <end position="81"/>
    </location>
</feature>
<accession>A0AA88YNK2</accession>
<feature type="compositionally biased region" description="Basic residues" evidence="1">
    <location>
        <begin position="41"/>
        <end position="51"/>
    </location>
</feature>